<dbReference type="PANTHER" id="PTHR33096">
    <property type="entry name" value="CXC2 DOMAIN-CONTAINING PROTEIN"/>
    <property type="match status" value="1"/>
</dbReference>
<reference evidence="2 3" key="1">
    <citation type="submission" date="2014-06" db="EMBL/GenBank/DDBJ databases">
        <authorList>
            <consortium name="DOE Joint Genome Institute"/>
            <person name="Kuo A."/>
            <person name="Kohler A."/>
            <person name="Nagy L.G."/>
            <person name="Floudas D."/>
            <person name="Copeland A."/>
            <person name="Barry K.W."/>
            <person name="Cichocki N."/>
            <person name="Veneault-Fourrey C."/>
            <person name="LaButti K."/>
            <person name="Lindquist E.A."/>
            <person name="Lipzen A."/>
            <person name="Lundell T."/>
            <person name="Morin E."/>
            <person name="Murat C."/>
            <person name="Sun H."/>
            <person name="Tunlid A."/>
            <person name="Henrissat B."/>
            <person name="Grigoriev I.V."/>
            <person name="Hibbett D.S."/>
            <person name="Martin F."/>
            <person name="Nordberg H.P."/>
            <person name="Cantor M.N."/>
            <person name="Hua S.X."/>
        </authorList>
    </citation>
    <scope>NUCLEOTIDE SEQUENCE [LARGE SCALE GENOMIC DNA]</scope>
    <source>
        <strain evidence="2 3">ATCC 200175</strain>
    </source>
</reference>
<gene>
    <name evidence="2" type="ORF">PAXINDRAFT_16358</name>
</gene>
<dbReference type="OrthoDB" id="3200967at2759"/>
<feature type="region of interest" description="Disordered" evidence="1">
    <location>
        <begin position="1"/>
        <end position="42"/>
    </location>
</feature>
<evidence type="ECO:0000313" key="2">
    <source>
        <dbReference type="EMBL" id="KIJ10697.1"/>
    </source>
</evidence>
<evidence type="ECO:0000256" key="1">
    <source>
        <dbReference type="SAM" id="MobiDB-lite"/>
    </source>
</evidence>
<dbReference type="AlphaFoldDB" id="A0A0C9TSD1"/>
<name>A0A0C9TSD1_PAXIN</name>
<dbReference type="HOGENOM" id="CLU_004552_2_0_1"/>
<accession>A0A0C9TSD1</accession>
<organism evidence="2 3">
    <name type="scientific">Paxillus involutus ATCC 200175</name>
    <dbReference type="NCBI Taxonomy" id="664439"/>
    <lineage>
        <taxon>Eukaryota</taxon>
        <taxon>Fungi</taxon>
        <taxon>Dikarya</taxon>
        <taxon>Basidiomycota</taxon>
        <taxon>Agaricomycotina</taxon>
        <taxon>Agaricomycetes</taxon>
        <taxon>Agaricomycetidae</taxon>
        <taxon>Boletales</taxon>
        <taxon>Paxilineae</taxon>
        <taxon>Paxillaceae</taxon>
        <taxon>Paxillus</taxon>
    </lineage>
</organism>
<feature type="compositionally biased region" description="Basic and acidic residues" evidence="1">
    <location>
        <begin position="297"/>
        <end position="310"/>
    </location>
</feature>
<evidence type="ECO:0008006" key="4">
    <source>
        <dbReference type="Google" id="ProtNLM"/>
    </source>
</evidence>
<proteinExistence type="predicted"/>
<protein>
    <recommendedName>
        <fullName evidence="4">CxC1-like cysteine cluster associated with KDZ transposases domain-containing protein</fullName>
    </recommendedName>
</protein>
<reference evidence="3" key="2">
    <citation type="submission" date="2015-01" db="EMBL/GenBank/DDBJ databases">
        <title>Evolutionary Origins and Diversification of the Mycorrhizal Mutualists.</title>
        <authorList>
            <consortium name="DOE Joint Genome Institute"/>
            <consortium name="Mycorrhizal Genomics Consortium"/>
            <person name="Kohler A."/>
            <person name="Kuo A."/>
            <person name="Nagy L.G."/>
            <person name="Floudas D."/>
            <person name="Copeland A."/>
            <person name="Barry K.W."/>
            <person name="Cichocki N."/>
            <person name="Veneault-Fourrey C."/>
            <person name="LaButti K."/>
            <person name="Lindquist E.A."/>
            <person name="Lipzen A."/>
            <person name="Lundell T."/>
            <person name="Morin E."/>
            <person name="Murat C."/>
            <person name="Riley R."/>
            <person name="Ohm R."/>
            <person name="Sun H."/>
            <person name="Tunlid A."/>
            <person name="Henrissat B."/>
            <person name="Grigoriev I.V."/>
            <person name="Hibbett D.S."/>
            <person name="Martin F."/>
        </authorList>
    </citation>
    <scope>NUCLEOTIDE SEQUENCE [LARGE SCALE GENOMIC DNA]</scope>
    <source>
        <strain evidence="3">ATCC 200175</strain>
    </source>
</reference>
<feature type="compositionally biased region" description="Basic and acidic residues" evidence="1">
    <location>
        <begin position="235"/>
        <end position="244"/>
    </location>
</feature>
<evidence type="ECO:0000313" key="3">
    <source>
        <dbReference type="Proteomes" id="UP000053647"/>
    </source>
</evidence>
<dbReference type="PANTHER" id="PTHR33096:SF1">
    <property type="entry name" value="CXC1-LIKE CYSTEINE CLUSTER ASSOCIATED WITH KDZ TRANSPOSASES DOMAIN-CONTAINING PROTEIN"/>
    <property type="match status" value="1"/>
</dbReference>
<dbReference type="Proteomes" id="UP000053647">
    <property type="component" value="Unassembled WGS sequence"/>
</dbReference>
<dbReference type="EMBL" id="KN819399">
    <property type="protein sequence ID" value="KIJ10697.1"/>
    <property type="molecule type" value="Genomic_DNA"/>
</dbReference>
<keyword evidence="3" id="KW-1185">Reference proteome</keyword>
<feature type="region of interest" description="Disordered" evidence="1">
    <location>
        <begin position="290"/>
        <end position="310"/>
    </location>
</feature>
<sequence>MQQGHQAQFPGVQGHGRQGDHNTGSDGGPDAHMVNDDPPFSDAVYFPNEDDASRVPCISNRQKKLNQWNHWSTEVIPSLVPLWRAYLCKTSNLRIPALPKNTEGSECFCDSEVEQIVLCTCACASAPSQLMAMGLFGCAPITPSLAVDLRLLQFVKTLFVCLTPNTTAWCEALAVFLQEHGYGLTTQDNLRQRFSNTYHWYIILVMHNKELVSGIINASSSRHECETSDSEEEEGGAHEDAKDPRQLQYPSDYLCSRCPLCFGGLDWRKERDSLVDVIVCINACFTQKRSKNPRGAKGHDPPLTKWADSD</sequence>
<feature type="region of interest" description="Disordered" evidence="1">
    <location>
        <begin position="222"/>
        <end position="244"/>
    </location>
</feature>